<evidence type="ECO:0000313" key="2">
    <source>
        <dbReference type="EMBL" id="UOE41091.1"/>
    </source>
</evidence>
<evidence type="ECO:0008006" key="4">
    <source>
        <dbReference type="Google" id="ProtNLM"/>
    </source>
</evidence>
<organism evidence="2 3">
    <name type="scientific">Chryseobacterium suipulveris</name>
    <dbReference type="NCBI Taxonomy" id="2929800"/>
    <lineage>
        <taxon>Bacteria</taxon>
        <taxon>Pseudomonadati</taxon>
        <taxon>Bacteroidota</taxon>
        <taxon>Flavobacteriia</taxon>
        <taxon>Flavobacteriales</taxon>
        <taxon>Weeksellaceae</taxon>
        <taxon>Chryseobacterium group</taxon>
        <taxon>Chryseobacterium</taxon>
    </lineage>
</organism>
<dbReference type="EMBL" id="CP094532">
    <property type="protein sequence ID" value="UOE41091.1"/>
    <property type="molecule type" value="Genomic_DNA"/>
</dbReference>
<keyword evidence="1" id="KW-1133">Transmembrane helix</keyword>
<proteinExistence type="predicted"/>
<keyword evidence="1" id="KW-0812">Transmembrane</keyword>
<name>A0ABY4BPI5_9FLAO</name>
<sequence length="187" mass="21070">MKNLDIEKLERKNIYKTPDGFFEKMQQKVLQEVQPIPHIEAKKEGRVVKMNWVYAAAAAITMFFGITFFVNQNKTNKNTFIADSAIVSNNIDLVTTTLTEDKPSEEAVALKTLEEDLTSVTPVNQKVTKPITFAARTVEKPATQNITTVQKTNPENQVDQILANFTSAELADLGKNVEQDIYLDLYN</sequence>
<accession>A0ABY4BPI5</accession>
<feature type="transmembrane region" description="Helical" evidence="1">
    <location>
        <begin position="52"/>
        <end position="70"/>
    </location>
</feature>
<reference evidence="2 3" key="1">
    <citation type="submission" date="2022-03" db="EMBL/GenBank/DDBJ databases">
        <title>Chryseobacterium sp. isolated from particulate matters in swine house.</title>
        <authorList>
            <person name="Won M."/>
            <person name="Kim S.-J."/>
            <person name="Kwon S.-W."/>
        </authorList>
    </citation>
    <scope>NUCLEOTIDE SEQUENCE [LARGE SCALE GENOMIC DNA]</scope>
    <source>
        <strain evidence="2 3">SC2-2</strain>
    </source>
</reference>
<evidence type="ECO:0000313" key="3">
    <source>
        <dbReference type="Proteomes" id="UP000831460"/>
    </source>
</evidence>
<dbReference type="Proteomes" id="UP000831460">
    <property type="component" value="Chromosome"/>
</dbReference>
<protein>
    <recommendedName>
        <fullName evidence="4">Anti-sigma factor</fullName>
    </recommendedName>
</protein>
<keyword evidence="1" id="KW-0472">Membrane</keyword>
<evidence type="ECO:0000256" key="1">
    <source>
        <dbReference type="SAM" id="Phobius"/>
    </source>
</evidence>
<dbReference type="RefSeq" id="WP_243549477.1">
    <property type="nucleotide sequence ID" value="NZ_CP094532.1"/>
</dbReference>
<gene>
    <name evidence="2" type="ORF">MTP09_00140</name>
</gene>
<keyword evidence="3" id="KW-1185">Reference proteome</keyword>